<evidence type="ECO:0000256" key="7">
    <source>
        <dbReference type="SAM" id="Phobius"/>
    </source>
</evidence>
<dbReference type="EMBL" id="JAOQJQ010000008">
    <property type="protein sequence ID" value="MCU6763603.1"/>
    <property type="molecule type" value="Genomic_DNA"/>
</dbReference>
<dbReference type="CDD" id="cd10336">
    <property type="entry name" value="SLC6sbd_Tyt1-Like"/>
    <property type="match status" value="1"/>
</dbReference>
<dbReference type="Pfam" id="PF00209">
    <property type="entry name" value="SNF"/>
    <property type="match status" value="2"/>
</dbReference>
<evidence type="ECO:0000256" key="3">
    <source>
        <dbReference type="ARBA" id="ARBA00022692"/>
    </source>
</evidence>
<keyword evidence="9" id="KW-1185">Reference proteome</keyword>
<evidence type="ECO:0000256" key="5">
    <source>
        <dbReference type="ARBA" id="ARBA00023136"/>
    </source>
</evidence>
<sequence>MENNEKKRSSFSGGIGFVLAAAGSAVGLGNLWRFPYLVAQYGGGIFILVYIIAALTFGFALMTTEIAVGRKTKKSPILAYKAIHKKFGFLGYIAALVPIIILPYYCVIGGWVIKYMATYVGGAGRAAADTGYFGSFIGSSGSPLIFFAIFLAVTVFIILIGVEKGIEKISKFLMPLLLVISVIICIYVCTLPGAGAGIKYYLLPDVSKFSFMTVCAAVGQIFFSMSLAMGIMVTYGSYTKKETNLTKSVNQIEIFDTVVAFMAGFMVVPALYVFSGEAGLQQSGAGLMFETLPRVFDQMGGGMIIGTLFFVLVFFAALTSSISIMEAIVSSFMDKFKMTRLKACIITIVICILLGVPASLGNGAWSNIKLLGMDFLTFFDYLSNSVIMPIVALCTCLLIGWFVGCKVIIKEITRNGERMHRKKLYIVMIKFVAPILLVIILITSSLSQFGIISI</sequence>
<keyword evidence="4 7" id="KW-1133">Transmembrane helix</keyword>
<comment type="subcellular location">
    <subcellularLocation>
        <location evidence="1">Membrane</location>
        <topology evidence="1">Multi-pass membrane protein</topology>
    </subcellularLocation>
</comment>
<feature type="transmembrane region" description="Helical" evidence="7">
    <location>
        <begin position="44"/>
        <end position="68"/>
    </location>
</feature>
<keyword evidence="3 6" id="KW-0812">Transmembrane</keyword>
<dbReference type="Proteomes" id="UP001652442">
    <property type="component" value="Unassembled WGS sequence"/>
</dbReference>
<feature type="transmembrane region" description="Helical" evidence="7">
    <location>
        <begin position="89"/>
        <end position="113"/>
    </location>
</feature>
<dbReference type="PANTHER" id="PTHR42948:SF1">
    <property type="entry name" value="TRANSPORTER"/>
    <property type="match status" value="1"/>
</dbReference>
<keyword evidence="6" id="KW-0769">Symport</keyword>
<protein>
    <recommendedName>
        <fullName evidence="6">Transporter</fullName>
    </recommendedName>
</protein>
<dbReference type="InterPro" id="IPR047218">
    <property type="entry name" value="YocR/YhdH-like"/>
</dbReference>
<feature type="transmembrane region" description="Helical" evidence="7">
    <location>
        <begin position="210"/>
        <end position="233"/>
    </location>
</feature>
<keyword evidence="5 7" id="KW-0472">Membrane</keyword>
<accession>A0ABT2TN09</accession>
<feature type="transmembrane region" description="Helical" evidence="7">
    <location>
        <begin position="341"/>
        <end position="361"/>
    </location>
</feature>
<dbReference type="PROSITE" id="PS50267">
    <property type="entry name" value="NA_NEUROTRAN_SYMP_3"/>
    <property type="match status" value="1"/>
</dbReference>
<dbReference type="InterPro" id="IPR037272">
    <property type="entry name" value="SNS_sf"/>
</dbReference>
<organism evidence="8 9">
    <name type="scientific">Brotonthovivens ammoniilytica</name>
    <dbReference type="NCBI Taxonomy" id="2981725"/>
    <lineage>
        <taxon>Bacteria</taxon>
        <taxon>Bacillati</taxon>
        <taxon>Bacillota</taxon>
        <taxon>Clostridia</taxon>
        <taxon>Lachnospirales</taxon>
        <taxon>Lachnospiraceae</taxon>
        <taxon>Brotonthovivens</taxon>
    </lineage>
</organism>
<feature type="transmembrane region" description="Helical" evidence="7">
    <location>
        <begin position="381"/>
        <end position="403"/>
    </location>
</feature>
<dbReference type="PRINTS" id="PR00176">
    <property type="entry name" value="NANEUSMPORT"/>
</dbReference>
<feature type="transmembrane region" description="Helical" evidence="7">
    <location>
        <begin position="254"/>
        <end position="274"/>
    </location>
</feature>
<dbReference type="Gene3D" id="1.10.4160.10">
    <property type="entry name" value="Hydantoin permease"/>
    <property type="match status" value="1"/>
</dbReference>
<dbReference type="PROSITE" id="PS00610">
    <property type="entry name" value="NA_NEUROTRAN_SYMP_1"/>
    <property type="match status" value="1"/>
</dbReference>
<evidence type="ECO:0000256" key="1">
    <source>
        <dbReference type="ARBA" id="ARBA00004141"/>
    </source>
</evidence>
<keyword evidence="2 6" id="KW-0813">Transport</keyword>
<dbReference type="SUPFAM" id="SSF161070">
    <property type="entry name" value="SNF-like"/>
    <property type="match status" value="1"/>
</dbReference>
<dbReference type="RefSeq" id="WP_158426237.1">
    <property type="nucleotide sequence ID" value="NZ_JAOQJQ010000008.1"/>
</dbReference>
<gene>
    <name evidence="8" type="ORF">OCV88_14940</name>
</gene>
<name>A0ABT2TN09_9FIRM</name>
<evidence type="ECO:0000256" key="6">
    <source>
        <dbReference type="RuleBase" id="RU003732"/>
    </source>
</evidence>
<evidence type="ECO:0000256" key="2">
    <source>
        <dbReference type="ARBA" id="ARBA00022448"/>
    </source>
</evidence>
<comment type="similarity">
    <text evidence="6">Belongs to the sodium:neurotransmitter symporter (SNF) (TC 2.A.22) family.</text>
</comment>
<dbReference type="PANTHER" id="PTHR42948">
    <property type="entry name" value="TRANSPORTER"/>
    <property type="match status" value="1"/>
</dbReference>
<evidence type="ECO:0000313" key="8">
    <source>
        <dbReference type="EMBL" id="MCU6763603.1"/>
    </source>
</evidence>
<feature type="transmembrane region" description="Helical" evidence="7">
    <location>
        <begin position="12"/>
        <end position="32"/>
    </location>
</feature>
<reference evidence="8 9" key="1">
    <citation type="journal article" date="2021" name="ISME Commun">
        <title>Automated analysis of genomic sequences facilitates high-throughput and comprehensive description of bacteria.</title>
        <authorList>
            <person name="Hitch T.C.A."/>
        </authorList>
    </citation>
    <scope>NUCLEOTIDE SEQUENCE [LARGE SCALE GENOMIC DNA]</scope>
    <source>
        <strain evidence="8 9">Sanger_109</strain>
    </source>
</reference>
<dbReference type="NCBIfam" id="NF037979">
    <property type="entry name" value="Na_transp"/>
    <property type="match status" value="1"/>
</dbReference>
<comment type="caution">
    <text evidence="8">The sequence shown here is derived from an EMBL/GenBank/DDBJ whole genome shotgun (WGS) entry which is preliminary data.</text>
</comment>
<dbReference type="InterPro" id="IPR000175">
    <property type="entry name" value="Na/ntran_symport"/>
</dbReference>
<evidence type="ECO:0000313" key="9">
    <source>
        <dbReference type="Proteomes" id="UP001652442"/>
    </source>
</evidence>
<feature type="transmembrane region" description="Helical" evidence="7">
    <location>
        <begin position="303"/>
        <end position="329"/>
    </location>
</feature>
<feature type="transmembrane region" description="Helical" evidence="7">
    <location>
        <begin position="424"/>
        <end position="446"/>
    </location>
</feature>
<feature type="transmembrane region" description="Helical" evidence="7">
    <location>
        <begin position="133"/>
        <end position="160"/>
    </location>
</feature>
<evidence type="ECO:0000256" key="4">
    <source>
        <dbReference type="ARBA" id="ARBA00022989"/>
    </source>
</evidence>
<proteinExistence type="inferred from homology"/>
<feature type="transmembrane region" description="Helical" evidence="7">
    <location>
        <begin position="172"/>
        <end position="198"/>
    </location>
</feature>